<dbReference type="EMBL" id="WTYQ01000001">
    <property type="protein sequence ID" value="MXP24876.1"/>
    <property type="molecule type" value="Genomic_DNA"/>
</dbReference>
<name>A0A845A8I4_9SPHN</name>
<evidence type="ECO:0000256" key="1">
    <source>
        <dbReference type="SAM" id="MobiDB-lite"/>
    </source>
</evidence>
<keyword evidence="2" id="KW-0812">Transmembrane</keyword>
<feature type="region of interest" description="Disordered" evidence="1">
    <location>
        <begin position="106"/>
        <end position="132"/>
    </location>
</feature>
<dbReference type="RefSeq" id="WP_160738066.1">
    <property type="nucleotide sequence ID" value="NZ_WTYQ01000001.1"/>
</dbReference>
<keyword evidence="2" id="KW-1133">Transmembrane helix</keyword>
<keyword evidence="4" id="KW-1185">Reference proteome</keyword>
<accession>A0A845A8I4</accession>
<protein>
    <submittedName>
        <fullName evidence="3">DUF1049 domain-containing protein</fullName>
    </submittedName>
</protein>
<comment type="caution">
    <text evidence="3">The sequence shown here is derived from an EMBL/GenBank/DDBJ whole genome shotgun (WGS) entry which is preliminary data.</text>
</comment>
<evidence type="ECO:0000313" key="3">
    <source>
        <dbReference type="EMBL" id="MXP24876.1"/>
    </source>
</evidence>
<sequence>MRIIRTIIWVVIMVALVFFSYFNWKPVEVKIWDGLILETRTPALVVIAFLTGLVPMWLVHRGSKWQHQRRISSLENAARNAAAASAPVLPATSSTTVTEEVAPKVGYQTADASPSVKSVLAGNPTNDKQDPA</sequence>
<feature type="transmembrane region" description="Helical" evidence="2">
    <location>
        <begin position="44"/>
        <end position="60"/>
    </location>
</feature>
<proteinExistence type="predicted"/>
<dbReference type="OrthoDB" id="7595841at2"/>
<keyword evidence="2" id="KW-0472">Membrane</keyword>
<organism evidence="3 4">
    <name type="scientific">Altericroceibacterium indicum</name>
    <dbReference type="NCBI Taxonomy" id="374177"/>
    <lineage>
        <taxon>Bacteria</taxon>
        <taxon>Pseudomonadati</taxon>
        <taxon>Pseudomonadota</taxon>
        <taxon>Alphaproteobacteria</taxon>
        <taxon>Sphingomonadales</taxon>
        <taxon>Erythrobacteraceae</taxon>
        <taxon>Altericroceibacterium</taxon>
    </lineage>
</organism>
<reference evidence="3 4" key="1">
    <citation type="submission" date="2019-12" db="EMBL/GenBank/DDBJ databases">
        <title>Genomic-based taxomic classification of the family Erythrobacteraceae.</title>
        <authorList>
            <person name="Xu L."/>
        </authorList>
    </citation>
    <scope>NUCLEOTIDE SEQUENCE [LARGE SCALE GENOMIC DNA]</scope>
    <source>
        <strain evidence="3 4">DSM 18604</strain>
    </source>
</reference>
<gene>
    <name evidence="3" type="ORF">GRI39_02295</name>
</gene>
<evidence type="ECO:0000256" key="2">
    <source>
        <dbReference type="SAM" id="Phobius"/>
    </source>
</evidence>
<evidence type="ECO:0000313" key="4">
    <source>
        <dbReference type="Proteomes" id="UP000460561"/>
    </source>
</evidence>
<feature type="transmembrane region" description="Helical" evidence="2">
    <location>
        <begin position="7"/>
        <end position="24"/>
    </location>
</feature>
<dbReference type="AlphaFoldDB" id="A0A845A8I4"/>
<dbReference type="Proteomes" id="UP000460561">
    <property type="component" value="Unassembled WGS sequence"/>
</dbReference>